<evidence type="ECO:0000256" key="2">
    <source>
        <dbReference type="ARBA" id="ARBA00022801"/>
    </source>
</evidence>
<proteinExistence type="inferred from homology"/>
<dbReference type="CDD" id="cd03112">
    <property type="entry name" value="CobW-like"/>
    <property type="match status" value="1"/>
</dbReference>
<dbReference type="RefSeq" id="WP_198617260.1">
    <property type="nucleotide sequence ID" value="NZ_JABANU010000004.1"/>
</dbReference>
<dbReference type="Proteomes" id="UP000751852">
    <property type="component" value="Unassembled WGS sequence"/>
</dbReference>
<feature type="domain" description="CobW C-terminal" evidence="6">
    <location>
        <begin position="211"/>
        <end position="296"/>
    </location>
</feature>
<dbReference type="Gene3D" id="3.40.50.300">
    <property type="entry name" value="P-loop containing nucleotide triphosphate hydrolases"/>
    <property type="match status" value="1"/>
</dbReference>
<dbReference type="EMBL" id="JABANU010000004">
    <property type="protein sequence ID" value="MBI5974472.1"/>
    <property type="molecule type" value="Genomic_DNA"/>
</dbReference>
<evidence type="ECO:0000256" key="3">
    <source>
        <dbReference type="ARBA" id="ARBA00023186"/>
    </source>
</evidence>
<dbReference type="InterPro" id="IPR036627">
    <property type="entry name" value="CobW-likC_sf"/>
</dbReference>
<dbReference type="SUPFAM" id="SSF52540">
    <property type="entry name" value="P-loop containing nucleoside triphosphate hydrolases"/>
    <property type="match status" value="1"/>
</dbReference>
<accession>A0ABS0T712</accession>
<comment type="similarity">
    <text evidence="4">Belongs to the SIMIBI class G3E GTPase family. ZNG1 subfamily.</text>
</comment>
<keyword evidence="3" id="KW-0143">Chaperone</keyword>
<dbReference type="InterPro" id="IPR051316">
    <property type="entry name" value="Zinc-reg_GTPase_activator"/>
</dbReference>
<evidence type="ECO:0000256" key="5">
    <source>
        <dbReference type="ARBA" id="ARBA00049117"/>
    </source>
</evidence>
<dbReference type="SMART" id="SM00833">
    <property type="entry name" value="CobW_C"/>
    <property type="match status" value="1"/>
</dbReference>
<evidence type="ECO:0000313" key="8">
    <source>
        <dbReference type="Proteomes" id="UP000751852"/>
    </source>
</evidence>
<dbReference type="Pfam" id="PF07683">
    <property type="entry name" value="CobW_C"/>
    <property type="match status" value="1"/>
</dbReference>
<gene>
    <name evidence="7" type="ORF">HHH54_02525</name>
</gene>
<comment type="catalytic activity">
    <reaction evidence="5">
        <text>GTP + H2O = GDP + phosphate + H(+)</text>
        <dbReference type="Rhea" id="RHEA:19669"/>
        <dbReference type="ChEBI" id="CHEBI:15377"/>
        <dbReference type="ChEBI" id="CHEBI:15378"/>
        <dbReference type="ChEBI" id="CHEBI:37565"/>
        <dbReference type="ChEBI" id="CHEBI:43474"/>
        <dbReference type="ChEBI" id="CHEBI:58189"/>
    </reaction>
    <physiologicalReaction direction="left-to-right" evidence="5">
        <dbReference type="Rhea" id="RHEA:19670"/>
    </physiologicalReaction>
</comment>
<organism evidence="7 8">
    <name type="scientific">Staphylococcus canis</name>
    <dbReference type="NCBI Taxonomy" id="2724942"/>
    <lineage>
        <taxon>Bacteria</taxon>
        <taxon>Bacillati</taxon>
        <taxon>Bacillota</taxon>
        <taxon>Bacilli</taxon>
        <taxon>Bacillales</taxon>
        <taxon>Staphylococcaceae</taxon>
        <taxon>Staphylococcus</taxon>
    </lineage>
</organism>
<protein>
    <submittedName>
        <fullName evidence="7">GTP-binding protein</fullName>
    </submittedName>
</protein>
<evidence type="ECO:0000259" key="6">
    <source>
        <dbReference type="SMART" id="SM00833"/>
    </source>
</evidence>
<keyword evidence="2" id="KW-0378">Hydrolase</keyword>
<name>A0ABS0T712_9STAP</name>
<dbReference type="InterPro" id="IPR011629">
    <property type="entry name" value="CobW-like_C"/>
</dbReference>
<dbReference type="InterPro" id="IPR027417">
    <property type="entry name" value="P-loop_NTPase"/>
</dbReference>
<keyword evidence="1" id="KW-0547">Nucleotide-binding</keyword>
<evidence type="ECO:0000256" key="4">
    <source>
        <dbReference type="ARBA" id="ARBA00034320"/>
    </source>
</evidence>
<dbReference type="PANTHER" id="PTHR13748">
    <property type="entry name" value="COBW-RELATED"/>
    <property type="match status" value="1"/>
</dbReference>
<sequence>MDIIILTGFLGSGKTSLLNALIRDAKNKSLQMAVVMNDFGHQNVDAHLVDNDVSVTPLTDGCVCCTLKADLTTQLHELYLSHQPDVVFVECSGIAHPIDVLDACLTPVLASITNHVHLVGIIDAVAMQQRESYPETVQHLMAEQLKYTSTICINKIDLVDTTELAHVTQVVQDTYPHTPYYLTQNGDMTLDEISKLAHIPHSTTTHHHAHMTHFLYEIERPVRQHALIECLKQLPKSVYRVKGFVDFSDDDTQKSVQYVPYHLDLKTTQVSLPSYLVVIGYEMDTEQLRSQFDEMIFAS</sequence>
<dbReference type="PANTHER" id="PTHR13748:SF62">
    <property type="entry name" value="COBW DOMAIN-CONTAINING PROTEIN"/>
    <property type="match status" value="1"/>
</dbReference>
<dbReference type="InterPro" id="IPR003495">
    <property type="entry name" value="CobW/HypB/UreG_nucleotide-bd"/>
</dbReference>
<evidence type="ECO:0000313" key="7">
    <source>
        <dbReference type="EMBL" id="MBI5974472.1"/>
    </source>
</evidence>
<comment type="caution">
    <text evidence="7">The sequence shown here is derived from an EMBL/GenBank/DDBJ whole genome shotgun (WGS) entry which is preliminary data.</text>
</comment>
<dbReference type="Pfam" id="PF02492">
    <property type="entry name" value="cobW"/>
    <property type="match status" value="1"/>
</dbReference>
<dbReference type="Gene3D" id="3.30.1220.10">
    <property type="entry name" value="CobW-like, C-terminal domain"/>
    <property type="match status" value="1"/>
</dbReference>
<reference evidence="7 8" key="1">
    <citation type="submission" date="2020-04" db="EMBL/GenBank/DDBJ databases">
        <title>Staphylococcus species from domestic dog.</title>
        <authorList>
            <person name="Paterson G.K."/>
        </authorList>
    </citation>
    <scope>NUCLEOTIDE SEQUENCE [LARGE SCALE GENOMIC DNA]</scope>
    <source>
        <strain evidence="7 8">H16/1A</strain>
    </source>
</reference>
<keyword evidence="8" id="KW-1185">Reference proteome</keyword>
<evidence type="ECO:0000256" key="1">
    <source>
        <dbReference type="ARBA" id="ARBA00022741"/>
    </source>
</evidence>